<dbReference type="InterPro" id="IPR016187">
    <property type="entry name" value="CTDL_fold"/>
</dbReference>
<keyword evidence="3" id="KW-0812">Transmembrane</keyword>
<dbReference type="SMART" id="SM00220">
    <property type="entry name" value="S_TKc"/>
    <property type="match status" value="1"/>
</dbReference>
<feature type="transmembrane region" description="Helical" evidence="3">
    <location>
        <begin position="741"/>
        <end position="760"/>
    </location>
</feature>
<dbReference type="Gene3D" id="1.10.510.10">
    <property type="entry name" value="Transferase(Phosphotransferase) domain 1"/>
    <property type="match status" value="1"/>
</dbReference>
<dbReference type="Pfam" id="PF00069">
    <property type="entry name" value="Pkinase"/>
    <property type="match status" value="1"/>
</dbReference>
<evidence type="ECO:0000256" key="2">
    <source>
        <dbReference type="SAM" id="MobiDB-lite"/>
    </source>
</evidence>
<feature type="region of interest" description="Disordered" evidence="2">
    <location>
        <begin position="1"/>
        <end position="71"/>
    </location>
</feature>
<dbReference type="InterPro" id="IPR051043">
    <property type="entry name" value="Sulfatase_Mod_Factor_Kinase"/>
</dbReference>
<dbReference type="PROSITE" id="PS00108">
    <property type="entry name" value="PROTEIN_KINASE_ST"/>
    <property type="match status" value="1"/>
</dbReference>
<proteinExistence type="predicted"/>
<dbReference type="PANTHER" id="PTHR23150:SF19">
    <property type="entry name" value="FORMYLGLYCINE-GENERATING ENZYME"/>
    <property type="match status" value="1"/>
</dbReference>
<dbReference type="InterPro" id="IPR000719">
    <property type="entry name" value="Prot_kinase_dom"/>
</dbReference>
<name>A0A0P8BTI2_9CYAN</name>
<reference evidence="5 6" key="1">
    <citation type="submission" date="2015-09" db="EMBL/GenBank/DDBJ databases">
        <title>Identification and resolution of microdiversity through metagenomic sequencing of parallel consortia.</title>
        <authorList>
            <person name="Nelson W.C."/>
            <person name="Romine M.F."/>
            <person name="Lindemann S.R."/>
        </authorList>
    </citation>
    <scope>NUCLEOTIDE SEQUENCE [LARGE SCALE GENOMIC DNA]</scope>
    <source>
        <strain evidence="5">Ana</strain>
    </source>
</reference>
<keyword evidence="3" id="KW-1133">Transmembrane helix</keyword>
<dbReference type="Proteomes" id="UP000050465">
    <property type="component" value="Unassembled WGS sequence"/>
</dbReference>
<dbReference type="PROSITE" id="PS50011">
    <property type="entry name" value="PROTEIN_KINASE_DOM"/>
    <property type="match status" value="1"/>
</dbReference>
<dbReference type="Pfam" id="PF03781">
    <property type="entry name" value="FGE-sulfatase"/>
    <property type="match status" value="1"/>
</dbReference>
<feature type="domain" description="Protein kinase" evidence="4">
    <location>
        <begin position="83"/>
        <end position="337"/>
    </location>
</feature>
<dbReference type="PANTHER" id="PTHR23150">
    <property type="entry name" value="SULFATASE MODIFYING FACTOR 1, 2"/>
    <property type="match status" value="1"/>
</dbReference>
<accession>A0A0P8BTI2</accession>
<dbReference type="AlphaFoldDB" id="A0A0P8BTI2"/>
<dbReference type="InterPro" id="IPR042095">
    <property type="entry name" value="SUMF_sf"/>
</dbReference>
<keyword evidence="3" id="KW-0472">Membrane</keyword>
<keyword evidence="1" id="KW-0175">Coiled coil</keyword>
<feature type="transmembrane region" description="Helical" evidence="3">
    <location>
        <begin position="767"/>
        <end position="784"/>
    </location>
</feature>
<dbReference type="GO" id="GO:0004672">
    <property type="term" value="F:protein kinase activity"/>
    <property type="evidence" value="ECO:0007669"/>
    <property type="project" value="InterPro"/>
</dbReference>
<comment type="caution">
    <text evidence="5">The sequence shown here is derived from an EMBL/GenBank/DDBJ whole genome shotgun (WGS) entry which is preliminary data.</text>
</comment>
<dbReference type="GO" id="GO:0005524">
    <property type="term" value="F:ATP binding"/>
    <property type="evidence" value="ECO:0007669"/>
    <property type="project" value="InterPro"/>
</dbReference>
<dbReference type="EMBL" id="LJZR01000069">
    <property type="protein sequence ID" value="KPQ32101.1"/>
    <property type="molecule type" value="Genomic_DNA"/>
</dbReference>
<feature type="coiled-coil region" evidence="1">
    <location>
        <begin position="817"/>
        <end position="844"/>
    </location>
</feature>
<dbReference type="Gene3D" id="3.90.1580.10">
    <property type="entry name" value="paralog of FGE (formylglycine-generating enzyme)"/>
    <property type="match status" value="1"/>
</dbReference>
<gene>
    <name evidence="5" type="ORF">HLUCCA11_22330</name>
</gene>
<evidence type="ECO:0000256" key="3">
    <source>
        <dbReference type="SAM" id="Phobius"/>
    </source>
</evidence>
<evidence type="ECO:0000259" key="4">
    <source>
        <dbReference type="PROSITE" id="PS50011"/>
    </source>
</evidence>
<evidence type="ECO:0000313" key="5">
    <source>
        <dbReference type="EMBL" id="KPQ32101.1"/>
    </source>
</evidence>
<dbReference type="SUPFAM" id="SSF56436">
    <property type="entry name" value="C-type lectin-like"/>
    <property type="match status" value="1"/>
</dbReference>
<sequence>MSQDIRDNDDFSTRRDSTKNESSLTRRDNADSKEATGDTRGTRLDTQANSGGGSGFYPPTTCDIDGIDDNSRPLPPTLERLYRKIESLSTKGAEADLYVVEERSSGNRYVLKHYRAGIIPKQEVTESIQKLSRVHPENFIQIIEYSYSSKLSYEILEYLEEGSLADLLDSDKILNKWQISDALEHLSTAVNILHESGIVHRDLKPGNVLVRQRSPIKLSLIDFGISSALNDFSVVVTSTSRTLAYAPPEAMSGKVSPAFDFWSLGMILVELLTGTHPFKGLSDFSINSHLIEKPVDVSHIQDERWRKLCQGLLLRDSKKRWGESEIKQWLAGESPTLEVDKTSLHTIRPYKFCKESYYTPQSLAVALAENWDDGVKRLIREDITPWIKDSLKDDDLFNDIKDIEEGITDDPDLKLLLAIAKLNPTLAPTYRQHSLTEEGLLAIVDSGDTDTIHWLHNFQVLSVYGEQTQKLRYLEIDKAWRESITQAQELLSKVQSSEEVTNDLGQWGQNTFSVRGNLLKYSVSERQKIELIKLVLQALSPEARECKWFNSMVPESLEDAPTSRLYILFLTAPIAKHITEKAHKQHVDTSLKIVTPIREVLDSIESGNKEVYEKFFSDTYLEKLTTISAIKSKQSLIERKEQLAAVVKEIPLVCENINSYLRKKEEELVSKIREFDITISSRDSKIRERRQEIVRKNQEMSSRQAKLKELREELAQTGYYKQKRDPQLQKSFSSQTFSKEISILVFVLLMPAMGISLLVLLTLQTSALFIFLVLLVVAVLFFLWCSTQLSLKPSRIESLRHEIEALSSIVPPSTGKSDSLQKDIDSLESELVDMRRNRSACKKELNDLARVSNSVQALIGSIPNSLRDEMLPGDIKLELVFIHGNRFKMGSPLGQRCKNEQPPHDVMVQSLEMSQYPITQAQWQAVAALPQIVRSLSANCSYHRGDNLPVDNVSWDEAIEFCKRLSAHAGKTYTLPSEAQWEYACRAGTQTFYSSGDDIEANCKHKGPEQTSPVNSYPKNSFGLYDMHGNIWEWCLDHWHDNYTGAPIDGSAWLTSQERSARLLRGGAYHVVPENCRSAYRFSSKPDSRASYIGFRIVCPIEERSAVRVT</sequence>
<dbReference type="InterPro" id="IPR008271">
    <property type="entry name" value="Ser/Thr_kinase_AS"/>
</dbReference>
<evidence type="ECO:0000313" key="6">
    <source>
        <dbReference type="Proteomes" id="UP000050465"/>
    </source>
</evidence>
<protein>
    <recommendedName>
        <fullName evidence="4">Protein kinase domain-containing protein</fullName>
    </recommendedName>
</protein>
<dbReference type="PATRIC" id="fig|1666911.3.peg.4187"/>
<evidence type="ECO:0000256" key="1">
    <source>
        <dbReference type="SAM" id="Coils"/>
    </source>
</evidence>
<organism evidence="5 6">
    <name type="scientific">Phormidesmis priestleyi Ana</name>
    <dbReference type="NCBI Taxonomy" id="1666911"/>
    <lineage>
        <taxon>Bacteria</taxon>
        <taxon>Bacillati</taxon>
        <taxon>Cyanobacteriota</taxon>
        <taxon>Cyanophyceae</taxon>
        <taxon>Leptolyngbyales</taxon>
        <taxon>Leptolyngbyaceae</taxon>
        <taxon>Phormidesmis</taxon>
    </lineage>
</organism>
<dbReference type="InterPro" id="IPR005532">
    <property type="entry name" value="SUMF_dom"/>
</dbReference>
<feature type="compositionally biased region" description="Basic and acidic residues" evidence="2">
    <location>
        <begin position="1"/>
        <end position="43"/>
    </location>
</feature>
<dbReference type="InterPro" id="IPR011009">
    <property type="entry name" value="Kinase-like_dom_sf"/>
</dbReference>
<dbReference type="SUPFAM" id="SSF56112">
    <property type="entry name" value="Protein kinase-like (PK-like)"/>
    <property type="match status" value="1"/>
</dbReference>
<dbReference type="STRING" id="1666911.HLUCCA11_22330"/>
<dbReference type="GO" id="GO:0120147">
    <property type="term" value="F:formylglycine-generating oxidase activity"/>
    <property type="evidence" value="ECO:0007669"/>
    <property type="project" value="TreeGrafter"/>
</dbReference>